<feature type="region of interest" description="Disordered" evidence="1">
    <location>
        <begin position="384"/>
        <end position="432"/>
    </location>
</feature>
<gene>
    <name evidence="2" type="ORF">FA13DRAFT_1620437</name>
</gene>
<dbReference type="STRING" id="71717.A0A4Y7U0B4"/>
<sequence>MADHLPPPSYSQQDPVVTPRHAEEHNANAEPQIVLLPTAPDAVNFQAGYLGAEEERAAIEGEIQVKGFDPAKWNRVSVSLRTFERAYLREIELGFTEVDLYTRHGGHGNFPVSFPFSIPLMPDTPQSMHTTHSVLAHTLTALVHPVDHSQHSLRKSLTVYTRRYTSPSSLIATSPEVFSFEEPTRVEVQVPRTSFTSGEDVPLYVTIPPPKRELVVDRGLRLRNVQVELIRIIKVKRENEEDSSNTEFNAEEIMPTRDWGIQQPLSTSKPPPSPLFIGSSYRTVIARSGASCRFHSSRPIQLRFLLHQTLTSTPSESRTNLAPNEPGHSDAESALISQTTLLHNVKFHIKVYVSFVDTTTHTERISHIVIPIVILPPPARLPQVPPTIDEAYSKKHDRPPTQTNRYDEDPSIPHYSEAGPSVPHYSEAGPSVVPGAPPPFDDREAPPPFFATEHEVSTSSRLPTFQESENEIILPDPDPRANLLPVFPEVPGEGELFGFLPSQQFDGHSEDMQRSDTPPPTLEMASHDTDLTSLADLHDSGHVTIEAMNLVQVLEPHGDVVLDRLDNNEQPPPPPPAMDDPSDPPPSIDSAFRTPAAMGQQRPATPPLPPYLTPADEVRHHEDDQEHVNRPPPYVD</sequence>
<dbReference type="OrthoDB" id="3357813at2759"/>
<comment type="caution">
    <text evidence="2">The sequence shown here is derived from an EMBL/GenBank/DDBJ whole genome shotgun (WGS) entry which is preliminary data.</text>
</comment>
<reference evidence="2 3" key="1">
    <citation type="journal article" date="2019" name="Nat. Ecol. Evol.">
        <title>Megaphylogeny resolves global patterns of mushroom evolution.</title>
        <authorList>
            <person name="Varga T."/>
            <person name="Krizsan K."/>
            <person name="Foldi C."/>
            <person name="Dima B."/>
            <person name="Sanchez-Garcia M."/>
            <person name="Sanchez-Ramirez S."/>
            <person name="Szollosi G.J."/>
            <person name="Szarkandi J.G."/>
            <person name="Papp V."/>
            <person name="Albert L."/>
            <person name="Andreopoulos W."/>
            <person name="Angelini C."/>
            <person name="Antonin V."/>
            <person name="Barry K.W."/>
            <person name="Bougher N.L."/>
            <person name="Buchanan P."/>
            <person name="Buyck B."/>
            <person name="Bense V."/>
            <person name="Catcheside P."/>
            <person name="Chovatia M."/>
            <person name="Cooper J."/>
            <person name="Damon W."/>
            <person name="Desjardin D."/>
            <person name="Finy P."/>
            <person name="Geml J."/>
            <person name="Haridas S."/>
            <person name="Hughes K."/>
            <person name="Justo A."/>
            <person name="Karasinski D."/>
            <person name="Kautmanova I."/>
            <person name="Kiss B."/>
            <person name="Kocsube S."/>
            <person name="Kotiranta H."/>
            <person name="LaButti K.M."/>
            <person name="Lechner B.E."/>
            <person name="Liimatainen K."/>
            <person name="Lipzen A."/>
            <person name="Lukacs Z."/>
            <person name="Mihaltcheva S."/>
            <person name="Morgado L.N."/>
            <person name="Niskanen T."/>
            <person name="Noordeloos M.E."/>
            <person name="Ohm R.A."/>
            <person name="Ortiz-Santana B."/>
            <person name="Ovrebo C."/>
            <person name="Racz N."/>
            <person name="Riley R."/>
            <person name="Savchenko A."/>
            <person name="Shiryaev A."/>
            <person name="Soop K."/>
            <person name="Spirin V."/>
            <person name="Szebenyi C."/>
            <person name="Tomsovsky M."/>
            <person name="Tulloss R.E."/>
            <person name="Uehling J."/>
            <person name="Grigoriev I.V."/>
            <person name="Vagvolgyi C."/>
            <person name="Papp T."/>
            <person name="Martin F.M."/>
            <person name="Miettinen O."/>
            <person name="Hibbett D.S."/>
            <person name="Nagy L.G."/>
        </authorList>
    </citation>
    <scope>NUCLEOTIDE SEQUENCE [LARGE SCALE GENOMIC DNA]</scope>
    <source>
        <strain evidence="2 3">FP101781</strain>
    </source>
</reference>
<name>A0A4Y7U0B4_COPMI</name>
<feature type="region of interest" description="Disordered" evidence="1">
    <location>
        <begin position="563"/>
        <end position="636"/>
    </location>
</feature>
<feature type="compositionally biased region" description="Basic and acidic residues" evidence="1">
    <location>
        <begin position="616"/>
        <end position="629"/>
    </location>
</feature>
<evidence type="ECO:0000313" key="2">
    <source>
        <dbReference type="EMBL" id="TEB39232.1"/>
    </source>
</evidence>
<feature type="region of interest" description="Disordered" evidence="1">
    <location>
        <begin position="1"/>
        <end position="20"/>
    </location>
</feature>
<keyword evidence="3" id="KW-1185">Reference proteome</keyword>
<organism evidence="2 3">
    <name type="scientific">Coprinellus micaceus</name>
    <name type="common">Glistening ink-cap mushroom</name>
    <name type="synonym">Coprinus micaceus</name>
    <dbReference type="NCBI Taxonomy" id="71717"/>
    <lineage>
        <taxon>Eukaryota</taxon>
        <taxon>Fungi</taxon>
        <taxon>Dikarya</taxon>
        <taxon>Basidiomycota</taxon>
        <taxon>Agaricomycotina</taxon>
        <taxon>Agaricomycetes</taxon>
        <taxon>Agaricomycetidae</taxon>
        <taxon>Agaricales</taxon>
        <taxon>Agaricineae</taxon>
        <taxon>Psathyrellaceae</taxon>
        <taxon>Coprinellus</taxon>
    </lineage>
</organism>
<dbReference type="EMBL" id="QPFP01000002">
    <property type="protein sequence ID" value="TEB39232.1"/>
    <property type="molecule type" value="Genomic_DNA"/>
</dbReference>
<feature type="compositionally biased region" description="Pro residues" evidence="1">
    <location>
        <begin position="570"/>
        <end position="587"/>
    </location>
</feature>
<evidence type="ECO:0000313" key="3">
    <source>
        <dbReference type="Proteomes" id="UP000298030"/>
    </source>
</evidence>
<dbReference type="AlphaFoldDB" id="A0A4Y7U0B4"/>
<feature type="region of interest" description="Disordered" evidence="1">
    <location>
        <begin position="503"/>
        <end position="523"/>
    </location>
</feature>
<accession>A0A4Y7U0B4</accession>
<proteinExistence type="predicted"/>
<protein>
    <submittedName>
        <fullName evidence="2">Uncharacterized protein</fullName>
    </submittedName>
</protein>
<evidence type="ECO:0000256" key="1">
    <source>
        <dbReference type="SAM" id="MobiDB-lite"/>
    </source>
</evidence>
<dbReference type="Proteomes" id="UP000298030">
    <property type="component" value="Unassembled WGS sequence"/>
</dbReference>